<evidence type="ECO:0000259" key="1">
    <source>
        <dbReference type="PROSITE" id="PS51698"/>
    </source>
</evidence>
<dbReference type="HOGENOM" id="CLU_114384_4_0_1"/>
<dbReference type="EnsemblProtists" id="EKX31775">
    <property type="protein sequence ID" value="EKX31775"/>
    <property type="gene ID" value="GUITHDRAFT_56020"/>
</dbReference>
<organism evidence="2">
    <name type="scientific">Guillardia theta (strain CCMP2712)</name>
    <name type="common">Cryptophyte</name>
    <dbReference type="NCBI Taxonomy" id="905079"/>
    <lineage>
        <taxon>Eukaryota</taxon>
        <taxon>Cryptophyceae</taxon>
        <taxon>Pyrenomonadales</taxon>
        <taxon>Geminigeraceae</taxon>
        <taxon>Guillardia</taxon>
    </lineage>
</organism>
<dbReference type="GO" id="GO:0016567">
    <property type="term" value="P:protein ubiquitination"/>
    <property type="evidence" value="ECO:0007669"/>
    <property type="project" value="InterPro"/>
</dbReference>
<name>L1I7F8_GUITC</name>
<dbReference type="GeneID" id="17288498"/>
<feature type="non-terminal residue" evidence="2">
    <location>
        <position position="1"/>
    </location>
</feature>
<keyword evidence="4" id="KW-1185">Reference proteome</keyword>
<dbReference type="PANTHER" id="PTHR46573:SF1">
    <property type="entry name" value="WD REPEAT, SAM AND U-BOX DOMAIN-CONTAINING PROTEIN 1"/>
    <property type="match status" value="1"/>
</dbReference>
<evidence type="ECO:0000313" key="2">
    <source>
        <dbReference type="EMBL" id="EKX31775.1"/>
    </source>
</evidence>
<dbReference type="PROSITE" id="PS51698">
    <property type="entry name" value="U_BOX"/>
    <property type="match status" value="1"/>
</dbReference>
<gene>
    <name evidence="2" type="ORF">GUITHDRAFT_56020</name>
</gene>
<protein>
    <recommendedName>
        <fullName evidence="1">U-box domain-containing protein</fullName>
    </recommendedName>
</protein>
<dbReference type="GO" id="GO:0004842">
    <property type="term" value="F:ubiquitin-protein transferase activity"/>
    <property type="evidence" value="ECO:0007669"/>
    <property type="project" value="InterPro"/>
</dbReference>
<dbReference type="PaxDb" id="55529-EKX31775"/>
<dbReference type="CDD" id="cd16655">
    <property type="entry name" value="RING-Ubox_WDSUB1-like"/>
    <property type="match status" value="1"/>
</dbReference>
<feature type="domain" description="U-box" evidence="1">
    <location>
        <begin position="1"/>
        <end position="67"/>
    </location>
</feature>
<dbReference type="InterPro" id="IPR052085">
    <property type="entry name" value="WD-SAM-U-box"/>
</dbReference>
<feature type="non-terminal residue" evidence="2">
    <location>
        <position position="67"/>
    </location>
</feature>
<dbReference type="Proteomes" id="UP000011087">
    <property type="component" value="Unassembled WGS sequence"/>
</dbReference>
<dbReference type="Gene3D" id="3.30.40.10">
    <property type="entry name" value="Zinc/RING finger domain, C3HC4 (zinc finger)"/>
    <property type="match status" value="1"/>
</dbReference>
<evidence type="ECO:0000313" key="4">
    <source>
        <dbReference type="Proteomes" id="UP000011087"/>
    </source>
</evidence>
<dbReference type="InterPro" id="IPR003613">
    <property type="entry name" value="Ubox_domain"/>
</dbReference>
<dbReference type="SMART" id="SM00504">
    <property type="entry name" value="Ubox"/>
    <property type="match status" value="1"/>
</dbReference>
<accession>L1I7F8</accession>
<reference evidence="3" key="3">
    <citation type="submission" date="2016-03" db="UniProtKB">
        <authorList>
            <consortium name="EnsemblProtists"/>
        </authorList>
    </citation>
    <scope>IDENTIFICATION</scope>
</reference>
<proteinExistence type="predicted"/>
<dbReference type="PANTHER" id="PTHR46573">
    <property type="entry name" value="WD REPEAT, SAM AND U-BOX DOMAIN-CONTAINING PROTEIN 1"/>
    <property type="match status" value="1"/>
</dbReference>
<dbReference type="KEGG" id="gtt:GUITHDRAFT_56020"/>
<dbReference type="STRING" id="905079.L1I7F8"/>
<reference evidence="2 4" key="1">
    <citation type="journal article" date="2012" name="Nature">
        <title>Algal genomes reveal evolutionary mosaicism and the fate of nucleomorphs.</title>
        <authorList>
            <consortium name="DOE Joint Genome Institute"/>
            <person name="Curtis B.A."/>
            <person name="Tanifuji G."/>
            <person name="Burki F."/>
            <person name="Gruber A."/>
            <person name="Irimia M."/>
            <person name="Maruyama S."/>
            <person name="Arias M.C."/>
            <person name="Ball S.G."/>
            <person name="Gile G.H."/>
            <person name="Hirakawa Y."/>
            <person name="Hopkins J.F."/>
            <person name="Kuo A."/>
            <person name="Rensing S.A."/>
            <person name="Schmutz J."/>
            <person name="Symeonidi A."/>
            <person name="Elias M."/>
            <person name="Eveleigh R.J."/>
            <person name="Herman E.K."/>
            <person name="Klute M.J."/>
            <person name="Nakayama T."/>
            <person name="Obornik M."/>
            <person name="Reyes-Prieto A."/>
            <person name="Armbrust E.V."/>
            <person name="Aves S.J."/>
            <person name="Beiko R.G."/>
            <person name="Coutinho P."/>
            <person name="Dacks J.B."/>
            <person name="Durnford D.G."/>
            <person name="Fast N.M."/>
            <person name="Green B.R."/>
            <person name="Grisdale C.J."/>
            <person name="Hempel F."/>
            <person name="Henrissat B."/>
            <person name="Hoppner M.P."/>
            <person name="Ishida K."/>
            <person name="Kim E."/>
            <person name="Koreny L."/>
            <person name="Kroth P.G."/>
            <person name="Liu Y."/>
            <person name="Malik S.B."/>
            <person name="Maier U.G."/>
            <person name="McRose D."/>
            <person name="Mock T."/>
            <person name="Neilson J.A."/>
            <person name="Onodera N.T."/>
            <person name="Poole A.M."/>
            <person name="Pritham E.J."/>
            <person name="Richards T.A."/>
            <person name="Rocap G."/>
            <person name="Roy S.W."/>
            <person name="Sarai C."/>
            <person name="Schaack S."/>
            <person name="Shirato S."/>
            <person name="Slamovits C.H."/>
            <person name="Spencer D.F."/>
            <person name="Suzuki S."/>
            <person name="Worden A.Z."/>
            <person name="Zauner S."/>
            <person name="Barry K."/>
            <person name="Bell C."/>
            <person name="Bharti A.K."/>
            <person name="Crow J.A."/>
            <person name="Grimwood J."/>
            <person name="Kramer R."/>
            <person name="Lindquist E."/>
            <person name="Lucas S."/>
            <person name="Salamov A."/>
            <person name="McFadden G.I."/>
            <person name="Lane C.E."/>
            <person name="Keeling P.J."/>
            <person name="Gray M.W."/>
            <person name="Grigoriev I.V."/>
            <person name="Archibald J.M."/>
        </authorList>
    </citation>
    <scope>NUCLEOTIDE SEQUENCE</scope>
    <source>
        <strain evidence="2 4">CCMP2712</strain>
    </source>
</reference>
<reference evidence="4" key="2">
    <citation type="submission" date="2012-11" db="EMBL/GenBank/DDBJ databases">
        <authorList>
            <person name="Kuo A."/>
            <person name="Curtis B.A."/>
            <person name="Tanifuji G."/>
            <person name="Burki F."/>
            <person name="Gruber A."/>
            <person name="Irimia M."/>
            <person name="Maruyama S."/>
            <person name="Arias M.C."/>
            <person name="Ball S.G."/>
            <person name="Gile G.H."/>
            <person name="Hirakawa Y."/>
            <person name="Hopkins J.F."/>
            <person name="Rensing S.A."/>
            <person name="Schmutz J."/>
            <person name="Symeonidi A."/>
            <person name="Elias M."/>
            <person name="Eveleigh R.J."/>
            <person name="Herman E.K."/>
            <person name="Klute M.J."/>
            <person name="Nakayama T."/>
            <person name="Obornik M."/>
            <person name="Reyes-Prieto A."/>
            <person name="Armbrust E.V."/>
            <person name="Aves S.J."/>
            <person name="Beiko R.G."/>
            <person name="Coutinho P."/>
            <person name="Dacks J.B."/>
            <person name="Durnford D.G."/>
            <person name="Fast N.M."/>
            <person name="Green B.R."/>
            <person name="Grisdale C."/>
            <person name="Hempe F."/>
            <person name="Henrissat B."/>
            <person name="Hoppner M.P."/>
            <person name="Ishida K.-I."/>
            <person name="Kim E."/>
            <person name="Koreny L."/>
            <person name="Kroth P.G."/>
            <person name="Liu Y."/>
            <person name="Malik S.-B."/>
            <person name="Maier U.G."/>
            <person name="McRose D."/>
            <person name="Mock T."/>
            <person name="Neilson J.A."/>
            <person name="Onodera N.T."/>
            <person name="Poole A.M."/>
            <person name="Pritham E.J."/>
            <person name="Richards T.A."/>
            <person name="Rocap G."/>
            <person name="Roy S.W."/>
            <person name="Sarai C."/>
            <person name="Schaack S."/>
            <person name="Shirato S."/>
            <person name="Slamovits C.H."/>
            <person name="Spencer D.F."/>
            <person name="Suzuki S."/>
            <person name="Worden A.Z."/>
            <person name="Zauner S."/>
            <person name="Barry K."/>
            <person name="Bell C."/>
            <person name="Bharti A.K."/>
            <person name="Crow J.A."/>
            <person name="Grimwood J."/>
            <person name="Kramer R."/>
            <person name="Lindquist E."/>
            <person name="Lucas S."/>
            <person name="Salamov A."/>
            <person name="McFadden G.I."/>
            <person name="Lane C.E."/>
            <person name="Keeling P.J."/>
            <person name="Gray M.W."/>
            <person name="Grigoriev I.V."/>
            <person name="Archibald J.M."/>
        </authorList>
    </citation>
    <scope>NUCLEOTIDE SEQUENCE</scope>
    <source>
        <strain evidence="4">CCMP2712</strain>
    </source>
</reference>
<sequence>PFSFVCPITGEVMEDPVSTADGYCYERRAIEEWLKRSNLSPSTGLELQNQNLIPNHAIRTSILEWLE</sequence>
<dbReference type="eggNOG" id="ENOG502SDJ3">
    <property type="taxonomic scope" value="Eukaryota"/>
</dbReference>
<dbReference type="AlphaFoldDB" id="L1I7F8"/>
<dbReference type="InterPro" id="IPR013083">
    <property type="entry name" value="Znf_RING/FYVE/PHD"/>
</dbReference>
<evidence type="ECO:0000313" key="3">
    <source>
        <dbReference type="EnsemblProtists" id="EKX31775"/>
    </source>
</evidence>
<dbReference type="OrthoDB" id="885946at2759"/>
<dbReference type="EMBL" id="JH993238">
    <property type="protein sequence ID" value="EKX31775.1"/>
    <property type="molecule type" value="Genomic_DNA"/>
</dbReference>
<dbReference type="RefSeq" id="XP_005818755.1">
    <property type="nucleotide sequence ID" value="XM_005818698.1"/>
</dbReference>
<dbReference type="SUPFAM" id="SSF57850">
    <property type="entry name" value="RING/U-box"/>
    <property type="match status" value="1"/>
</dbReference>
<dbReference type="Pfam" id="PF04564">
    <property type="entry name" value="U-box"/>
    <property type="match status" value="1"/>
</dbReference>